<sequence>MQLWLFSATLLQIIWFARSTDKFVPCIEISRQLKLYPCKCALGPTEPELDDNPSVSIDCDRVVFPGDFPAIPYGAPIISFSQRWAGHQALPTQMFGQAGLPLRSLDFSGNSLRRLTERLFQGLQSSLIELHLADNLLGDTLNPIFSSSELHGLKHLQLLDLTGNKIKAIEEGILEGCENLKELYLDHNSFSAIPSLSLNGPKSLKVLSLKENRIGILKQGSFLSQKTLEHINLDYNLILSIEGGALEGLEQLRSLHLRHNRLTKFNSDVFQGADNLQLLDLAENFISEFPTVALKTFADLRYLNLSSNLIQNLDNNNLASLVNLFHLDLSRNNIANIVPGTFLGLKQLRSLDISVNSLRTIEDDAFEGLDNLETLSLQDNNILLIPASAVGRLPRLTTLQLDYNRVAALSGDILRSIADQVTTLSIAKNVVRELPPATFQYFQQLQHLDLTRNLITVLNSDAFSGLENTLKQLQLSQNRINNLAGSPLTLTKLEVLDLSDNQLTELSRNALTLLPNLKYLNLSHNTHLSALPINLLHKTPQITVVDLSYTSLKMISGDFLAKSLNLEQLYLSNNDISEISDTTFVNLRNLTVVDLSFNNINNIKQTAFVNVMNIQKLSLRGNQLSSFKGEFFNTGTGLEVLDISENQLSYLFPSSFRIHPRLREIYAARNKFNFFPAELIATLQFLEYIDLSGNELKTVEELDFARLPRLRTLLLADNQLDSISEMAFHNSTQLQILDLSNNKLDRLGDRMFEGLIRLENLNLEGNLLTDLPETIFERSRLQKLENINLAKNSFEVAPLKALQRQYFFVSSVDLSHNHLKDIPADDSIMVNIKKLDLSFNPLSEDAIKNVLGEPKTVRELNLAGTGMTRVTQLETPFLHNLNLSHNNISELTEKIFERTTLLECLDLSYNNVSDSTTSFPKVWSVLKNIQALDLSGNPITTISQSDLEGLESLRYLSLHDLDKCNRIEKNAFKSVPNLSVLNAFNFPKMGYLDIQGLLQNLPSLEKVNIETKDPAVGSDQLQSVLHPRLQELGIRGPRLHSISSGTLSGVKGASVVIRLQNTSLTSLPPTLFFPVPRSSHIILDVTGSKLTTISPQMLVALDDRRGDLKIVGLETNSIVCDCSARALRRWLPAHMTMIRCSGPEFLKGKLLVEIGDDELTCDPRKPTTTTPSTTLQQSSRTTRLIPKTTEPEIIWSIASTEKAKPKVPKMPNAGQSTMGNDDTLIIGIVGGVVAFIAILIIIICIIRLRMTQNQYRGGPLANGTPVMGPPGIGPGSSCACTVKGGTPMYTVAPYAPGYASTLPHKMNMSGQSSARPAYSTMGRVPYYQNSAQPYYVAFPPDEKIYR</sequence>
<dbReference type="Pfam" id="PF00560">
    <property type="entry name" value="LRR_1"/>
    <property type="match status" value="2"/>
</dbReference>
<dbReference type="SMART" id="SM00082">
    <property type="entry name" value="LRRCT"/>
    <property type="match status" value="1"/>
</dbReference>
<keyword evidence="5" id="KW-0472">Membrane</keyword>
<evidence type="ECO:0000256" key="3">
    <source>
        <dbReference type="ARBA" id="ARBA00022737"/>
    </source>
</evidence>
<feature type="region of interest" description="Disordered" evidence="4">
    <location>
        <begin position="1163"/>
        <end position="1182"/>
    </location>
</feature>
<dbReference type="Proteomes" id="UP000801492">
    <property type="component" value="Unassembled WGS sequence"/>
</dbReference>
<gene>
    <name evidence="8" type="ORF">ILUMI_07926</name>
</gene>
<dbReference type="InterPro" id="IPR032675">
    <property type="entry name" value="LRR_dom_sf"/>
</dbReference>
<keyword evidence="5" id="KW-1133">Transmembrane helix</keyword>
<keyword evidence="1" id="KW-0433">Leucine-rich repeat</keyword>
<feature type="chain" id="PRO_5035476209" description="LRRCT domain-containing protein" evidence="6">
    <location>
        <begin position="20"/>
        <end position="1346"/>
    </location>
</feature>
<evidence type="ECO:0000259" key="7">
    <source>
        <dbReference type="SMART" id="SM00082"/>
    </source>
</evidence>
<dbReference type="EMBL" id="VTPC01003622">
    <property type="protein sequence ID" value="KAF2898248.1"/>
    <property type="molecule type" value="Genomic_DNA"/>
</dbReference>
<dbReference type="SMART" id="SM00365">
    <property type="entry name" value="LRR_SD22"/>
    <property type="match status" value="16"/>
</dbReference>
<evidence type="ECO:0000256" key="5">
    <source>
        <dbReference type="SAM" id="Phobius"/>
    </source>
</evidence>
<accession>A0A8K0D7U9</accession>
<dbReference type="OrthoDB" id="8731593at2759"/>
<dbReference type="InterPro" id="IPR001611">
    <property type="entry name" value="Leu-rich_rpt"/>
</dbReference>
<evidence type="ECO:0000313" key="9">
    <source>
        <dbReference type="Proteomes" id="UP000801492"/>
    </source>
</evidence>
<name>A0A8K0D7U9_IGNLU</name>
<reference evidence="8" key="1">
    <citation type="submission" date="2019-08" db="EMBL/GenBank/DDBJ databases">
        <title>The genome of the North American firefly Photinus pyralis.</title>
        <authorList>
            <consortium name="Photinus pyralis genome working group"/>
            <person name="Fallon T.R."/>
            <person name="Sander Lower S.E."/>
            <person name="Weng J.-K."/>
        </authorList>
    </citation>
    <scope>NUCLEOTIDE SEQUENCE</scope>
    <source>
        <strain evidence="8">TRF0915ILg1</strain>
        <tissue evidence="8">Whole body</tissue>
    </source>
</reference>
<feature type="compositionally biased region" description="Low complexity" evidence="4">
    <location>
        <begin position="1166"/>
        <end position="1182"/>
    </location>
</feature>
<evidence type="ECO:0000256" key="6">
    <source>
        <dbReference type="SAM" id="SignalP"/>
    </source>
</evidence>
<dbReference type="SUPFAM" id="SSF52058">
    <property type="entry name" value="L domain-like"/>
    <property type="match status" value="4"/>
</dbReference>
<dbReference type="FunFam" id="3.80.10.10:FF:001164">
    <property type="entry name" value="GH01279p"/>
    <property type="match status" value="1"/>
</dbReference>
<keyword evidence="3" id="KW-0677">Repeat</keyword>
<dbReference type="GO" id="GO:0071944">
    <property type="term" value="C:cell periphery"/>
    <property type="evidence" value="ECO:0007669"/>
    <property type="project" value="UniProtKB-ARBA"/>
</dbReference>
<organism evidence="8 9">
    <name type="scientific">Ignelater luminosus</name>
    <name type="common">Cucubano</name>
    <name type="synonym">Pyrophorus luminosus</name>
    <dbReference type="NCBI Taxonomy" id="2038154"/>
    <lineage>
        <taxon>Eukaryota</taxon>
        <taxon>Metazoa</taxon>
        <taxon>Ecdysozoa</taxon>
        <taxon>Arthropoda</taxon>
        <taxon>Hexapoda</taxon>
        <taxon>Insecta</taxon>
        <taxon>Pterygota</taxon>
        <taxon>Neoptera</taxon>
        <taxon>Endopterygota</taxon>
        <taxon>Coleoptera</taxon>
        <taxon>Polyphaga</taxon>
        <taxon>Elateriformia</taxon>
        <taxon>Elateroidea</taxon>
        <taxon>Elateridae</taxon>
        <taxon>Agrypninae</taxon>
        <taxon>Pyrophorini</taxon>
        <taxon>Ignelater</taxon>
    </lineage>
</organism>
<dbReference type="InterPro" id="IPR003591">
    <property type="entry name" value="Leu-rich_rpt_typical-subtyp"/>
</dbReference>
<dbReference type="Pfam" id="PF13855">
    <property type="entry name" value="LRR_8"/>
    <property type="match status" value="7"/>
</dbReference>
<dbReference type="InterPro" id="IPR000483">
    <property type="entry name" value="Cys-rich_flank_reg_C"/>
</dbReference>
<keyword evidence="9" id="KW-1185">Reference proteome</keyword>
<feature type="transmembrane region" description="Helical" evidence="5">
    <location>
        <begin position="1224"/>
        <end position="1246"/>
    </location>
</feature>
<evidence type="ECO:0000313" key="8">
    <source>
        <dbReference type="EMBL" id="KAF2898248.1"/>
    </source>
</evidence>
<proteinExistence type="predicted"/>
<dbReference type="SMART" id="SM00364">
    <property type="entry name" value="LRR_BAC"/>
    <property type="match status" value="12"/>
</dbReference>
<feature type="signal peptide" evidence="6">
    <location>
        <begin position="1"/>
        <end position="19"/>
    </location>
</feature>
<dbReference type="Gene3D" id="3.80.10.10">
    <property type="entry name" value="Ribonuclease Inhibitor"/>
    <property type="match status" value="7"/>
</dbReference>
<dbReference type="PANTHER" id="PTHR45712">
    <property type="entry name" value="AGAP008170-PA"/>
    <property type="match status" value="1"/>
</dbReference>
<dbReference type="PANTHER" id="PTHR45712:SF22">
    <property type="entry name" value="INSULIN-LIKE GROWTH FACTOR-BINDING PROTEIN COMPLEX ACID LABILE SUBUNIT"/>
    <property type="match status" value="1"/>
</dbReference>
<evidence type="ECO:0000256" key="1">
    <source>
        <dbReference type="ARBA" id="ARBA00022614"/>
    </source>
</evidence>
<feature type="domain" description="LRRCT" evidence="7">
    <location>
        <begin position="1116"/>
        <end position="1162"/>
    </location>
</feature>
<keyword evidence="5" id="KW-0812">Transmembrane</keyword>
<protein>
    <recommendedName>
        <fullName evidence="7">LRRCT domain-containing protein</fullName>
    </recommendedName>
</protein>
<evidence type="ECO:0000256" key="2">
    <source>
        <dbReference type="ARBA" id="ARBA00022729"/>
    </source>
</evidence>
<dbReference type="PRINTS" id="PR00019">
    <property type="entry name" value="LEURICHRPT"/>
</dbReference>
<dbReference type="PROSITE" id="PS51450">
    <property type="entry name" value="LRR"/>
    <property type="match status" value="12"/>
</dbReference>
<comment type="caution">
    <text evidence="8">The sequence shown here is derived from an EMBL/GenBank/DDBJ whole genome shotgun (WGS) entry which is preliminary data.</text>
</comment>
<dbReference type="SMART" id="SM00369">
    <property type="entry name" value="LRR_TYP"/>
    <property type="match status" value="27"/>
</dbReference>
<evidence type="ECO:0000256" key="4">
    <source>
        <dbReference type="SAM" id="MobiDB-lite"/>
    </source>
</evidence>
<dbReference type="InterPro" id="IPR050333">
    <property type="entry name" value="SLRP"/>
</dbReference>
<keyword evidence="2 6" id="KW-0732">Signal</keyword>